<protein>
    <submittedName>
        <fullName evidence="1">Uncharacterized protein</fullName>
    </submittedName>
</protein>
<sequence length="50" mass="5599">MLRVLHEARGRCLDTGLISEFPRLTLFKCCLGVYKLESNVAANDLLIDSC</sequence>
<proteinExistence type="predicted"/>
<name>U2F9D2_9EURY</name>
<dbReference type="AlphaFoldDB" id="U2F9D2"/>
<dbReference type="EMBL" id="AFNT02000011">
    <property type="protein sequence ID" value="ERJ06700.1"/>
    <property type="molecule type" value="Genomic_DNA"/>
</dbReference>
<dbReference type="Proteomes" id="UP000003861">
    <property type="component" value="Unassembled WGS sequence"/>
</dbReference>
<organism evidence="1 2">
    <name type="scientific">Halorhabdus tiamatea SARL4B</name>
    <dbReference type="NCBI Taxonomy" id="1033806"/>
    <lineage>
        <taxon>Archaea</taxon>
        <taxon>Methanobacteriati</taxon>
        <taxon>Methanobacteriota</taxon>
        <taxon>Stenosarchaea group</taxon>
        <taxon>Halobacteria</taxon>
        <taxon>Halobacteriales</taxon>
        <taxon>Haloarculaceae</taxon>
        <taxon>Halorhabdus</taxon>
    </lineage>
</organism>
<evidence type="ECO:0000313" key="1">
    <source>
        <dbReference type="EMBL" id="ERJ06700.1"/>
    </source>
</evidence>
<reference evidence="1 2" key="1">
    <citation type="journal article" date="2011" name="J. Bacteriol.">
        <title>Genome sequence of Halorhabdus tiamatea, the first archaeon isolated from a deep-sea anoxic brine lake.</title>
        <authorList>
            <person name="Antunes A."/>
            <person name="Alam I."/>
            <person name="Bajic V.B."/>
            <person name="Stingl U."/>
        </authorList>
    </citation>
    <scope>NUCLEOTIDE SEQUENCE [LARGE SCALE GENOMIC DNA]</scope>
    <source>
        <strain evidence="1 2">SARL4B</strain>
    </source>
</reference>
<accession>U2F9D2</accession>
<reference evidence="1 2" key="2">
    <citation type="journal article" date="2013" name="PLoS ONE">
        <title>INDIGO - INtegrated Data Warehouse of MIcrobial GenOmes with Examples from the Red Sea Extremophiles.</title>
        <authorList>
            <person name="Alam I."/>
            <person name="Antunes A."/>
            <person name="Kamau A.A."/>
            <person name="Ba Alawi W."/>
            <person name="Kalkatawi M."/>
            <person name="Stingl U."/>
            <person name="Bajic V.B."/>
        </authorList>
    </citation>
    <scope>NUCLEOTIDE SEQUENCE [LARGE SCALE GENOMIC DNA]</scope>
    <source>
        <strain evidence="1 2">SARL4B</strain>
    </source>
</reference>
<comment type="caution">
    <text evidence="1">The sequence shown here is derived from an EMBL/GenBank/DDBJ whole genome shotgun (WGS) entry which is preliminary data.</text>
</comment>
<gene>
    <name evidence="1" type="ORF">HLRTI_001255</name>
</gene>
<evidence type="ECO:0000313" key="2">
    <source>
        <dbReference type="Proteomes" id="UP000003861"/>
    </source>
</evidence>